<proteinExistence type="predicted"/>
<sequence length="192" mass="21872">MSLPRKRIPSGPLPASALSRAAGAMLPLYREFLRSRRFAERWSEAVREADLDTLLRLLNRFVPREEVQSFSTNGIGFFVDLRVPPPLERYTNATTIVPGTAQFTFQPEALRLISRAIVPLYRRLASNPSYARLVALAISRNDNARLKRLVLPYARSRYLAGIQIESSGFVLRFKFPGTGLVYLNEFFYEKFG</sequence>
<dbReference type="RefSeq" id="WP_168907588.1">
    <property type="nucleotide sequence ID" value="NZ_CP051428.1"/>
</dbReference>
<gene>
    <name evidence="1" type="ORF">HGI30_10920</name>
</gene>
<reference evidence="1 2" key="1">
    <citation type="submission" date="2020-04" db="EMBL/GenBank/DDBJ databases">
        <title>Novel Paenibacillus strain UniB2 isolated from commercial digestive syrup.</title>
        <authorList>
            <person name="Thorat V."/>
            <person name="Kirdat K."/>
            <person name="Tiwarekar B."/>
            <person name="Yadav A."/>
        </authorList>
    </citation>
    <scope>NUCLEOTIDE SEQUENCE [LARGE SCALE GENOMIC DNA]</scope>
    <source>
        <strain evidence="1 2">UniB2</strain>
    </source>
</reference>
<dbReference type="EMBL" id="CP051428">
    <property type="protein sequence ID" value="QJC52011.1"/>
    <property type="molecule type" value="Genomic_DNA"/>
</dbReference>
<dbReference type="KEGG" id="palr:HGI30_10920"/>
<dbReference type="AlphaFoldDB" id="A0A6H2GX53"/>
<accession>A0A6H2GX53</accession>
<name>A0A6H2GX53_9BACL</name>
<keyword evidence="2" id="KW-1185">Reference proteome</keyword>
<organism evidence="1 2">
    <name type="scientific">Paenibacillus albicereus</name>
    <dbReference type="NCBI Taxonomy" id="2726185"/>
    <lineage>
        <taxon>Bacteria</taxon>
        <taxon>Bacillati</taxon>
        <taxon>Bacillota</taxon>
        <taxon>Bacilli</taxon>
        <taxon>Bacillales</taxon>
        <taxon>Paenibacillaceae</taxon>
        <taxon>Paenibacillus</taxon>
    </lineage>
</organism>
<protein>
    <submittedName>
        <fullName evidence="1">Uncharacterized protein</fullName>
    </submittedName>
</protein>
<dbReference type="Proteomes" id="UP000502136">
    <property type="component" value="Chromosome"/>
</dbReference>
<evidence type="ECO:0000313" key="1">
    <source>
        <dbReference type="EMBL" id="QJC52011.1"/>
    </source>
</evidence>
<evidence type="ECO:0000313" key="2">
    <source>
        <dbReference type="Proteomes" id="UP000502136"/>
    </source>
</evidence>